<gene>
    <name evidence="1" type="ORF">INF35_10025</name>
</gene>
<sequence length="65" mass="6898">MHEFLSLDELTAFNYNQHHGFNGEASPPRRVRGFFVAQGGSAGPGYAFIADHIAAQPAATGGFSC</sequence>
<proteinExistence type="predicted"/>
<dbReference type="Proteomes" id="UP000768567">
    <property type="component" value="Unassembled WGS sequence"/>
</dbReference>
<evidence type="ECO:0000313" key="2">
    <source>
        <dbReference type="Proteomes" id="UP000768567"/>
    </source>
</evidence>
<keyword evidence="2" id="KW-1185">Reference proteome</keyword>
<name>A0ABR9R4N9_9FIRM</name>
<protein>
    <submittedName>
        <fullName evidence="1">Uncharacterized protein</fullName>
    </submittedName>
</protein>
<reference evidence="1 2" key="1">
    <citation type="submission" date="2020-10" db="EMBL/GenBank/DDBJ databases">
        <title>ChiBAC.</title>
        <authorList>
            <person name="Zenner C."/>
            <person name="Hitch T.C.A."/>
            <person name="Clavel T."/>
        </authorList>
    </citation>
    <scope>NUCLEOTIDE SEQUENCE [LARGE SCALE GENOMIC DNA]</scope>
    <source>
        <strain evidence="1 2">DSM 109015</strain>
    </source>
</reference>
<dbReference type="EMBL" id="JADCKC010000003">
    <property type="protein sequence ID" value="MBE5038120.1"/>
    <property type="molecule type" value="Genomic_DNA"/>
</dbReference>
<organism evidence="1 2">
    <name type="scientific">Gemmiger gallinarum</name>
    <dbReference type="NCBI Taxonomy" id="2779354"/>
    <lineage>
        <taxon>Bacteria</taxon>
        <taxon>Bacillati</taxon>
        <taxon>Bacillota</taxon>
        <taxon>Clostridia</taxon>
        <taxon>Eubacteriales</taxon>
        <taxon>Gemmiger</taxon>
    </lineage>
</organism>
<evidence type="ECO:0000313" key="1">
    <source>
        <dbReference type="EMBL" id="MBE5038120.1"/>
    </source>
</evidence>
<accession>A0ABR9R4N9</accession>
<comment type="caution">
    <text evidence="1">The sequence shown here is derived from an EMBL/GenBank/DDBJ whole genome shotgun (WGS) entry which is preliminary data.</text>
</comment>